<gene>
    <name evidence="2" type="ORF">CDV31_001504</name>
</gene>
<reference evidence="2 3" key="1">
    <citation type="submission" date="2017-06" db="EMBL/GenBank/DDBJ databases">
        <title>Cmopartive genomic analysis of Ambrosia Fusariam Clade fungi.</title>
        <authorList>
            <person name="Stajich J.E."/>
            <person name="Carrillo J."/>
            <person name="Kijimoto T."/>
            <person name="Eskalen A."/>
            <person name="O'Donnell K."/>
            <person name="Kasson M."/>
        </authorList>
    </citation>
    <scope>NUCLEOTIDE SEQUENCE [LARGE SCALE GENOMIC DNA]</scope>
    <source>
        <strain evidence="2 3">NRRL 20438</strain>
    </source>
</reference>
<sequence>MQRVVNMPPDQLLQPNKTNVGVSISGDKTSNESPFWPGHPRPVSSSIYASLCRAAPYLPQLIIPVPFLVLAGLVSRLDYQPLSKYGDGVLDGIALASTFWPIAFSAVLGALIRTIALFKAERGTKLGTLEVLLSSQTLASALKSPFVVRIFTFWTLVLGCIWVISPAGGQAAYRTVRLTSLIETTTHDLMYSPAADIGLPFNRILWASSSNLGTQLGRIYAMFGAVISASNAIAQASNGSSPMFDAAIRGLGGVDTAIAAARMDLWQNVRVPEITLLPGYDSQDPYRWLQVPTDRLVTYESLVGVPVRGIPQETPGNISFQLSTTYATLECSSWFNTTAWREETPDALLLHKAVNSSITNEKRMGTYVNGFQQIYMDTPSPLTGFNFSTKNHTSQGPITQGALVFGTKGNSTICDIGHIYVDVEVQCQREQRLGQMVCRSDKIRHSPAKPVPYPDDQMITKINQTDPGAPAAGYFVAFLPWIASSYHSGNRSPLENYLADPARGIEGDAVELTDEYTRLPLEVFAQRLAMVINTALRISYDMPSILGFTDLNITESAALTGMEPKYGSTTGSFSTATEAYQIQGKWMALYIASLVVMSVCAVATIVLRLIIRAPDFLTNVAGLTRDSPYINVPPGGSTLDGEERSRLLRNRRLRIVDVHPERDVGHIAFADDIGQMATKRFGMADRVYA</sequence>
<proteinExistence type="predicted"/>
<feature type="transmembrane region" description="Helical" evidence="1">
    <location>
        <begin position="146"/>
        <end position="164"/>
    </location>
</feature>
<dbReference type="EMBL" id="NIZV01000011">
    <property type="protein sequence ID" value="RSM19617.1"/>
    <property type="molecule type" value="Genomic_DNA"/>
</dbReference>
<keyword evidence="1" id="KW-0812">Transmembrane</keyword>
<accession>A0A428UZG5</accession>
<dbReference type="Proteomes" id="UP000288429">
    <property type="component" value="Unassembled WGS sequence"/>
</dbReference>
<name>A0A428UZG5_9HYPO</name>
<feature type="transmembrane region" description="Helical" evidence="1">
    <location>
        <begin position="54"/>
        <end position="73"/>
    </location>
</feature>
<dbReference type="AlphaFoldDB" id="A0A428UZG5"/>
<comment type="caution">
    <text evidence="2">The sequence shown here is derived from an EMBL/GenBank/DDBJ whole genome shotgun (WGS) entry which is preliminary data.</text>
</comment>
<evidence type="ECO:0000256" key="1">
    <source>
        <dbReference type="SAM" id="Phobius"/>
    </source>
</evidence>
<evidence type="ECO:0000313" key="3">
    <source>
        <dbReference type="Proteomes" id="UP000288429"/>
    </source>
</evidence>
<keyword evidence="1" id="KW-0472">Membrane</keyword>
<organism evidence="2 3">
    <name type="scientific">Fusarium ambrosium</name>
    <dbReference type="NCBI Taxonomy" id="131363"/>
    <lineage>
        <taxon>Eukaryota</taxon>
        <taxon>Fungi</taxon>
        <taxon>Dikarya</taxon>
        <taxon>Ascomycota</taxon>
        <taxon>Pezizomycotina</taxon>
        <taxon>Sordariomycetes</taxon>
        <taxon>Hypocreomycetidae</taxon>
        <taxon>Hypocreales</taxon>
        <taxon>Nectriaceae</taxon>
        <taxon>Fusarium</taxon>
        <taxon>Fusarium solani species complex</taxon>
    </lineage>
</organism>
<keyword evidence="1" id="KW-1133">Transmembrane helix</keyword>
<evidence type="ECO:0000313" key="2">
    <source>
        <dbReference type="EMBL" id="RSM19617.1"/>
    </source>
</evidence>
<keyword evidence="3" id="KW-1185">Reference proteome</keyword>
<protein>
    <submittedName>
        <fullName evidence="2">Uncharacterized protein</fullName>
    </submittedName>
</protein>
<feature type="transmembrane region" description="Helical" evidence="1">
    <location>
        <begin position="587"/>
        <end position="611"/>
    </location>
</feature>
<feature type="transmembrane region" description="Helical" evidence="1">
    <location>
        <begin position="93"/>
        <end position="112"/>
    </location>
</feature>